<feature type="chain" id="PRO_5047223675" evidence="10">
    <location>
        <begin position="39"/>
        <end position="441"/>
    </location>
</feature>
<dbReference type="CDD" id="cd06582">
    <property type="entry name" value="TM_PBP1_LivH_like"/>
    <property type="match status" value="1"/>
</dbReference>
<feature type="transmembrane region" description="Helical" evidence="9">
    <location>
        <begin position="185"/>
        <end position="203"/>
    </location>
</feature>
<comment type="caution">
    <text evidence="11">The sequence shown here is derived from an EMBL/GenBank/DDBJ whole genome shotgun (WGS) entry which is preliminary data.</text>
</comment>
<evidence type="ECO:0000256" key="5">
    <source>
        <dbReference type="ARBA" id="ARBA00022970"/>
    </source>
</evidence>
<name>A0ABV5UY95_9MICO</name>
<keyword evidence="7 9" id="KW-0472">Membrane</keyword>
<feature type="transmembrane region" description="Helical" evidence="9">
    <location>
        <begin position="292"/>
        <end position="310"/>
    </location>
</feature>
<comment type="similarity">
    <text evidence="8">Belongs to the binding-protein-dependent transport system permease family. LivHM subfamily.</text>
</comment>
<evidence type="ECO:0000256" key="7">
    <source>
        <dbReference type="ARBA" id="ARBA00023136"/>
    </source>
</evidence>
<reference evidence="11 12" key="1">
    <citation type="submission" date="2024-09" db="EMBL/GenBank/DDBJ databases">
        <authorList>
            <person name="Sun Q."/>
            <person name="Mori K."/>
        </authorList>
    </citation>
    <scope>NUCLEOTIDE SEQUENCE [LARGE SCALE GENOMIC DNA]</scope>
    <source>
        <strain evidence="11 12">JCM 12763</strain>
    </source>
</reference>
<keyword evidence="2" id="KW-0813">Transport</keyword>
<keyword evidence="3" id="KW-1003">Cell membrane</keyword>
<keyword evidence="10" id="KW-0732">Signal</keyword>
<dbReference type="Proteomes" id="UP001589613">
    <property type="component" value="Unassembled WGS sequence"/>
</dbReference>
<dbReference type="PANTHER" id="PTHR11795:SF445">
    <property type="entry name" value="AMINO ACID ABC TRANSPORTER PERMEASE PROTEIN"/>
    <property type="match status" value="1"/>
</dbReference>
<sequence length="441" mass="46756">MPPTTSSPERPRARRPWHLLGVLLAMLLVALSPVAALAQGGADPSQVGIDEYDDVVTVNIRYNNEPVEGARVVLSGGGFEAEAVTSDRGQARIGVPTTDPYEVLVDEESLPEGVTVTGDNPLTVSYGSQFFQPANFFLGEGERETTSFLDQFVERLINGLNFGLMLALASIGLSLIFGTTGLTNFAHAEMVTLGAIVALVFGVDLGWPIWLAILLAVVLSGAFGWLIDAGIWRPLRRRGIGLVQMMILTIGFSLALRYVFQFFIGGGTSQLPGAGGTKHQILGPIRLSTIDMVSMGLSLVVLLAVAYWLLRTRTGKATRAVADNRPLAAASGIDVEGVTRIVWVAGAALAGLSGVLWAYFRPGIKWDMGMQILLLIFAAVVLGGLGTAFGALLGALIIGILVEVSTLWIPSDIKYVGALGVLIIILLVRPQGLLGRTARIG</sequence>
<protein>
    <submittedName>
        <fullName evidence="11">Branched-chain amino acid ABC transporter permease</fullName>
    </submittedName>
</protein>
<feature type="transmembrane region" description="Helical" evidence="9">
    <location>
        <begin position="209"/>
        <end position="227"/>
    </location>
</feature>
<evidence type="ECO:0000313" key="11">
    <source>
        <dbReference type="EMBL" id="MFB9730499.1"/>
    </source>
</evidence>
<feature type="transmembrane region" description="Helical" evidence="9">
    <location>
        <begin position="372"/>
        <end position="401"/>
    </location>
</feature>
<comment type="subcellular location">
    <subcellularLocation>
        <location evidence="1">Cell membrane</location>
        <topology evidence="1">Multi-pass membrane protein</topology>
    </subcellularLocation>
</comment>
<evidence type="ECO:0000256" key="4">
    <source>
        <dbReference type="ARBA" id="ARBA00022692"/>
    </source>
</evidence>
<evidence type="ECO:0000256" key="1">
    <source>
        <dbReference type="ARBA" id="ARBA00004651"/>
    </source>
</evidence>
<dbReference type="PANTHER" id="PTHR11795">
    <property type="entry name" value="BRANCHED-CHAIN AMINO ACID TRANSPORT SYSTEM PERMEASE PROTEIN LIVH"/>
    <property type="match status" value="1"/>
</dbReference>
<evidence type="ECO:0000256" key="6">
    <source>
        <dbReference type="ARBA" id="ARBA00022989"/>
    </source>
</evidence>
<feature type="transmembrane region" description="Helical" evidence="9">
    <location>
        <begin position="341"/>
        <end position="360"/>
    </location>
</feature>
<dbReference type="InterPro" id="IPR001851">
    <property type="entry name" value="ABC_transp_permease"/>
</dbReference>
<gene>
    <name evidence="11" type="ORF">ACFFN0_00380</name>
</gene>
<feature type="transmembrane region" description="Helical" evidence="9">
    <location>
        <begin position="239"/>
        <end position="260"/>
    </location>
</feature>
<evidence type="ECO:0000256" key="10">
    <source>
        <dbReference type="SAM" id="SignalP"/>
    </source>
</evidence>
<dbReference type="EMBL" id="JBHMAX010000001">
    <property type="protein sequence ID" value="MFB9730499.1"/>
    <property type="molecule type" value="Genomic_DNA"/>
</dbReference>
<feature type="signal peptide" evidence="10">
    <location>
        <begin position="1"/>
        <end position="38"/>
    </location>
</feature>
<proteinExistence type="inferred from homology"/>
<dbReference type="InterPro" id="IPR052157">
    <property type="entry name" value="BCAA_transport_permease"/>
</dbReference>
<evidence type="ECO:0000313" key="12">
    <source>
        <dbReference type="Proteomes" id="UP001589613"/>
    </source>
</evidence>
<feature type="transmembrane region" description="Helical" evidence="9">
    <location>
        <begin position="156"/>
        <end position="178"/>
    </location>
</feature>
<dbReference type="RefSeq" id="WP_238330437.1">
    <property type="nucleotide sequence ID" value="NZ_JBHMAX010000001.1"/>
</dbReference>
<evidence type="ECO:0000256" key="3">
    <source>
        <dbReference type="ARBA" id="ARBA00022475"/>
    </source>
</evidence>
<dbReference type="Pfam" id="PF02653">
    <property type="entry name" value="BPD_transp_2"/>
    <property type="match status" value="1"/>
</dbReference>
<accession>A0ABV5UY95</accession>
<feature type="transmembrane region" description="Helical" evidence="9">
    <location>
        <begin position="413"/>
        <end position="432"/>
    </location>
</feature>
<evidence type="ECO:0000256" key="2">
    <source>
        <dbReference type="ARBA" id="ARBA00022448"/>
    </source>
</evidence>
<evidence type="ECO:0000256" key="8">
    <source>
        <dbReference type="ARBA" id="ARBA00037998"/>
    </source>
</evidence>
<keyword evidence="12" id="KW-1185">Reference proteome</keyword>
<evidence type="ECO:0000256" key="9">
    <source>
        <dbReference type="SAM" id="Phobius"/>
    </source>
</evidence>
<keyword evidence="4 9" id="KW-0812">Transmembrane</keyword>
<keyword evidence="5" id="KW-0029">Amino-acid transport</keyword>
<keyword evidence="6 9" id="KW-1133">Transmembrane helix</keyword>
<organism evidence="11 12">
    <name type="scientific">Ornithinimicrobium kibberense</name>
    <dbReference type="NCBI Taxonomy" id="282060"/>
    <lineage>
        <taxon>Bacteria</taxon>
        <taxon>Bacillati</taxon>
        <taxon>Actinomycetota</taxon>
        <taxon>Actinomycetes</taxon>
        <taxon>Micrococcales</taxon>
        <taxon>Ornithinimicrobiaceae</taxon>
        <taxon>Ornithinimicrobium</taxon>
    </lineage>
</organism>